<keyword evidence="6" id="KW-1185">Reference proteome</keyword>
<dbReference type="Proteomes" id="UP000245790">
    <property type="component" value="Unassembled WGS sequence"/>
</dbReference>
<dbReference type="GO" id="GO:0015562">
    <property type="term" value="F:efflux transmembrane transporter activity"/>
    <property type="evidence" value="ECO:0007669"/>
    <property type="project" value="TreeGrafter"/>
</dbReference>
<dbReference type="PANTHER" id="PTHR30469:SF12">
    <property type="entry name" value="MULTIDRUG RESISTANCE PROTEIN MDTA"/>
    <property type="match status" value="1"/>
</dbReference>
<evidence type="ECO:0000256" key="3">
    <source>
        <dbReference type="SAM" id="Phobius"/>
    </source>
</evidence>
<keyword evidence="3" id="KW-1133">Transmembrane helix</keyword>
<dbReference type="Pfam" id="PF25917">
    <property type="entry name" value="BSH_RND"/>
    <property type="match status" value="1"/>
</dbReference>
<evidence type="ECO:0000313" key="6">
    <source>
        <dbReference type="Proteomes" id="UP000245790"/>
    </source>
</evidence>
<dbReference type="PANTHER" id="PTHR30469">
    <property type="entry name" value="MULTIDRUG RESISTANCE PROTEIN MDTA"/>
    <property type="match status" value="1"/>
</dbReference>
<dbReference type="EMBL" id="QGGU01000016">
    <property type="protein sequence ID" value="PWK43620.1"/>
    <property type="molecule type" value="Genomic_DNA"/>
</dbReference>
<dbReference type="Gene3D" id="2.40.50.100">
    <property type="match status" value="1"/>
</dbReference>
<evidence type="ECO:0000259" key="4">
    <source>
        <dbReference type="Pfam" id="PF25917"/>
    </source>
</evidence>
<keyword evidence="3" id="KW-0472">Membrane</keyword>
<comment type="caution">
    <text evidence="5">The sequence shown here is derived from an EMBL/GenBank/DDBJ whole genome shotgun (WGS) entry which is preliminary data.</text>
</comment>
<proteinExistence type="inferred from homology"/>
<dbReference type="GO" id="GO:1990281">
    <property type="term" value="C:efflux pump complex"/>
    <property type="evidence" value="ECO:0007669"/>
    <property type="project" value="TreeGrafter"/>
</dbReference>
<dbReference type="OrthoDB" id="9781888at2"/>
<dbReference type="AlphaFoldDB" id="A0A316FB72"/>
<evidence type="ECO:0000256" key="2">
    <source>
        <dbReference type="SAM" id="MobiDB-lite"/>
    </source>
</evidence>
<organism evidence="5 6">
    <name type="scientific">Pleionea mediterranea</name>
    <dbReference type="NCBI Taxonomy" id="523701"/>
    <lineage>
        <taxon>Bacteria</taxon>
        <taxon>Pseudomonadati</taxon>
        <taxon>Pseudomonadota</taxon>
        <taxon>Gammaproteobacteria</taxon>
        <taxon>Oceanospirillales</taxon>
        <taxon>Pleioneaceae</taxon>
        <taxon>Pleionea</taxon>
    </lineage>
</organism>
<reference evidence="5 6" key="1">
    <citation type="submission" date="2018-05" db="EMBL/GenBank/DDBJ databases">
        <title>Genomic Encyclopedia of Type Strains, Phase IV (KMG-IV): sequencing the most valuable type-strain genomes for metagenomic binning, comparative biology and taxonomic classification.</title>
        <authorList>
            <person name="Goeker M."/>
        </authorList>
    </citation>
    <scope>NUCLEOTIDE SEQUENCE [LARGE SCALE GENOMIC DNA]</scope>
    <source>
        <strain evidence="5 6">DSM 25350</strain>
    </source>
</reference>
<evidence type="ECO:0000313" key="5">
    <source>
        <dbReference type="EMBL" id="PWK43620.1"/>
    </source>
</evidence>
<dbReference type="SUPFAM" id="SSF111369">
    <property type="entry name" value="HlyD-like secretion proteins"/>
    <property type="match status" value="1"/>
</dbReference>
<evidence type="ECO:0000256" key="1">
    <source>
        <dbReference type="ARBA" id="ARBA00009477"/>
    </source>
</evidence>
<comment type="similarity">
    <text evidence="1">Belongs to the membrane fusion protein (MFP) (TC 8.A.1) family.</text>
</comment>
<name>A0A316FB72_9GAMM</name>
<feature type="transmembrane region" description="Helical" evidence="3">
    <location>
        <begin position="20"/>
        <end position="37"/>
    </location>
</feature>
<dbReference type="RefSeq" id="WP_109765055.1">
    <property type="nucleotide sequence ID" value="NZ_QGGU01000016.1"/>
</dbReference>
<accession>A0A316FB72</accession>
<feature type="compositionally biased region" description="Polar residues" evidence="2">
    <location>
        <begin position="404"/>
        <end position="423"/>
    </location>
</feature>
<dbReference type="NCBIfam" id="TIGR01730">
    <property type="entry name" value="RND_mfp"/>
    <property type="match status" value="1"/>
</dbReference>
<protein>
    <submittedName>
        <fullName evidence="5">RND family efflux transporter MFP subunit</fullName>
    </submittedName>
</protein>
<sequence>MSHKWNRKTLKRIDGRSGWVPGLAIVLVAAIITVIIFNTEPEAKREGATRKSAMLVDTLVVKRQDYQPSIKAMGVVTPAQQVALKSRVSGEVVQMDEAFVPGALIARQQPLIQLDTDDYQLAVQQANSELTEAQSALSTEMGEQERAKNVYQSLNTELSEQNKALVLRQPQLLSAQARVTAAKANLAKARLDLKRTEIHAPFDAQVVSREVSMGSQVSAGDTLARLIGVDEYWIEASVPLNKMSRLKASVAAGSKSENAPENSSTTKVTVRDHNAWPKGYTRQGQFKHLVSELEQSTRMLTVLVSVDDPLGLSSNEKPLVAGSFVEVALPAKTLSNVIRLPRQYLRKNDTLWLLQDDVLAIKSVEVVFRDEQFVYLASGIMDSAEVITTDLSTVKEGAAVARKSGTSNNPQTVDGIKSGSNES</sequence>
<feature type="region of interest" description="Disordered" evidence="2">
    <location>
        <begin position="400"/>
        <end position="423"/>
    </location>
</feature>
<dbReference type="InterPro" id="IPR006143">
    <property type="entry name" value="RND_pump_MFP"/>
</dbReference>
<gene>
    <name evidence="5" type="ORF">C8D97_11634</name>
</gene>
<dbReference type="Gene3D" id="1.10.287.470">
    <property type="entry name" value="Helix hairpin bin"/>
    <property type="match status" value="1"/>
</dbReference>
<dbReference type="Gene3D" id="2.40.30.170">
    <property type="match status" value="1"/>
</dbReference>
<feature type="domain" description="Multidrug resistance protein MdtA-like barrel-sandwich hybrid" evidence="4">
    <location>
        <begin position="81"/>
        <end position="224"/>
    </location>
</feature>
<keyword evidence="3" id="KW-0812">Transmembrane</keyword>
<dbReference type="InterPro" id="IPR058625">
    <property type="entry name" value="MdtA-like_BSH"/>
</dbReference>